<feature type="non-terminal residue" evidence="1">
    <location>
        <position position="1"/>
    </location>
</feature>
<sequence>GNSSFSWLSTLLHKSHCYWLAPTSVRQSAHHLLVSGAV</sequence>
<proteinExistence type="predicted"/>
<gene>
    <name evidence="1" type="ORF">AVDCRST_MAG94-5168</name>
</gene>
<feature type="non-terminal residue" evidence="1">
    <location>
        <position position="38"/>
    </location>
</feature>
<accession>A0A6J4NF37</accession>
<evidence type="ECO:0000313" key="1">
    <source>
        <dbReference type="EMBL" id="CAA9386487.1"/>
    </source>
</evidence>
<reference evidence="1" key="1">
    <citation type="submission" date="2020-02" db="EMBL/GenBank/DDBJ databases">
        <authorList>
            <person name="Meier V. D."/>
        </authorList>
    </citation>
    <scope>NUCLEOTIDE SEQUENCE</scope>
    <source>
        <strain evidence="1">AVDCRST_MAG94</strain>
    </source>
</reference>
<protein>
    <submittedName>
        <fullName evidence="1">Uncharacterized protein</fullName>
    </submittedName>
</protein>
<name>A0A6J4NF37_9CYAN</name>
<dbReference type="EMBL" id="CADCTY010001782">
    <property type="protein sequence ID" value="CAA9386487.1"/>
    <property type="molecule type" value="Genomic_DNA"/>
</dbReference>
<organism evidence="1">
    <name type="scientific">uncultured Leptolyngbya sp</name>
    <dbReference type="NCBI Taxonomy" id="332963"/>
    <lineage>
        <taxon>Bacteria</taxon>
        <taxon>Bacillati</taxon>
        <taxon>Cyanobacteriota</taxon>
        <taxon>Cyanophyceae</taxon>
        <taxon>Leptolyngbyales</taxon>
        <taxon>Leptolyngbyaceae</taxon>
        <taxon>Leptolyngbya group</taxon>
        <taxon>Leptolyngbya</taxon>
        <taxon>environmental samples</taxon>
    </lineage>
</organism>
<dbReference type="AlphaFoldDB" id="A0A6J4NF37"/>